<reference evidence="2" key="1">
    <citation type="submission" date="2016-10" db="EMBL/GenBank/DDBJ databases">
        <authorList>
            <person name="de Groot N.N."/>
        </authorList>
    </citation>
    <scope>NUCLEOTIDE SEQUENCE</scope>
</reference>
<dbReference type="EMBL" id="FPHH01000054">
    <property type="protein sequence ID" value="SFV59377.1"/>
    <property type="molecule type" value="Genomic_DNA"/>
</dbReference>
<feature type="domain" description="ABC-type transport auxiliary lipoprotein component" evidence="1">
    <location>
        <begin position="20"/>
        <end position="181"/>
    </location>
</feature>
<gene>
    <name evidence="2" type="ORF">MNB_SM-5-817</name>
</gene>
<dbReference type="Pfam" id="PF03886">
    <property type="entry name" value="ABC_trans_aux"/>
    <property type="match status" value="1"/>
</dbReference>
<proteinExistence type="predicted"/>
<evidence type="ECO:0000259" key="1">
    <source>
        <dbReference type="Pfam" id="PF03886"/>
    </source>
</evidence>
<keyword evidence="2" id="KW-0449">Lipoprotein</keyword>
<protein>
    <submittedName>
        <fullName evidence="2">Putative lipoprotein</fullName>
    </submittedName>
</protein>
<name>A0A1W1C0X4_9ZZZZ</name>
<accession>A0A1W1C0X4</accession>
<organism evidence="2">
    <name type="scientific">hydrothermal vent metagenome</name>
    <dbReference type="NCBI Taxonomy" id="652676"/>
    <lineage>
        <taxon>unclassified sequences</taxon>
        <taxon>metagenomes</taxon>
        <taxon>ecological metagenomes</taxon>
    </lineage>
</organism>
<dbReference type="InterPro" id="IPR005586">
    <property type="entry name" value="ABC_trans_aux"/>
</dbReference>
<dbReference type="Gene3D" id="3.40.50.10610">
    <property type="entry name" value="ABC-type transport auxiliary lipoprotein component"/>
    <property type="match status" value="1"/>
</dbReference>
<sequence length="191" mass="21231">MVLPLLFGACSSPQPALQEYILSPKISVMQSKRGKYSTKIVKVANIDASDDLHSHSMFYVEDGIKKFAYASSEWAEPPLQFLHKEVMQMVAQTKVFGFVQLPNSKVESDFILETRINDFTQYFEANDTKSYVIVSLSFTLVNSKKHTIVASQTFSSKVDVASLDAEGGVKALSVALQEVLEKASSYFVGHF</sequence>
<evidence type="ECO:0000313" key="2">
    <source>
        <dbReference type="EMBL" id="SFV59377.1"/>
    </source>
</evidence>
<dbReference type="AlphaFoldDB" id="A0A1W1C0X4"/>
<dbReference type="SUPFAM" id="SSF159594">
    <property type="entry name" value="XCC0632-like"/>
    <property type="match status" value="1"/>
</dbReference>